<dbReference type="GO" id="GO:0016020">
    <property type="term" value="C:membrane"/>
    <property type="evidence" value="ECO:0007669"/>
    <property type="project" value="InterPro"/>
</dbReference>
<evidence type="ECO:0000256" key="5">
    <source>
        <dbReference type="SAM" id="Phobius"/>
    </source>
</evidence>
<feature type="transmembrane region" description="Helical" evidence="5">
    <location>
        <begin position="21"/>
        <end position="48"/>
    </location>
</feature>
<evidence type="ECO:0000256" key="3">
    <source>
        <dbReference type="ARBA" id="ARBA00022989"/>
    </source>
</evidence>
<keyword evidence="4 5" id="KW-0472">Membrane</keyword>
<feature type="transmembrane region" description="Helical" evidence="5">
    <location>
        <begin position="146"/>
        <end position="171"/>
    </location>
</feature>
<dbReference type="AlphaFoldDB" id="A0A1B7NFM1"/>
<keyword evidence="2 5" id="KW-0812">Transmembrane</keyword>
<protein>
    <submittedName>
        <fullName evidence="6">Uncharacterized protein</fullName>
    </submittedName>
</protein>
<gene>
    <name evidence="6" type="ORF">K503DRAFT_853238</name>
</gene>
<reference evidence="6 7" key="1">
    <citation type="submission" date="2016-06" db="EMBL/GenBank/DDBJ databases">
        <title>Comparative genomics of the ectomycorrhizal sister species Rhizopogon vinicolor and Rhizopogon vesiculosus (Basidiomycota: Boletales) reveals a divergence of the mating type B locus.</title>
        <authorList>
            <consortium name="DOE Joint Genome Institute"/>
            <person name="Mujic A.B."/>
            <person name="Kuo A."/>
            <person name="Tritt A."/>
            <person name="Lipzen A."/>
            <person name="Chen C."/>
            <person name="Johnson J."/>
            <person name="Sharma A."/>
            <person name="Barry K."/>
            <person name="Grigoriev I.V."/>
            <person name="Spatafora J.W."/>
        </authorList>
    </citation>
    <scope>NUCLEOTIDE SEQUENCE [LARGE SCALE GENOMIC DNA]</scope>
    <source>
        <strain evidence="6 7">AM-OR11-026</strain>
    </source>
</reference>
<dbReference type="InterPro" id="IPR006838">
    <property type="entry name" value="ADTRP_AIG1"/>
</dbReference>
<keyword evidence="3 5" id="KW-1133">Transmembrane helix</keyword>
<keyword evidence="7" id="KW-1185">Reference proteome</keyword>
<evidence type="ECO:0000313" key="7">
    <source>
        <dbReference type="Proteomes" id="UP000092154"/>
    </source>
</evidence>
<dbReference type="EMBL" id="KV448136">
    <property type="protein sequence ID" value="OAX43564.1"/>
    <property type="molecule type" value="Genomic_DNA"/>
</dbReference>
<comment type="subcellular location">
    <subcellularLocation>
        <location evidence="1">Endomembrane system</location>
        <topology evidence="1">Multi-pass membrane protein</topology>
    </subcellularLocation>
</comment>
<name>A0A1B7NFM1_9AGAM</name>
<dbReference type="PANTHER" id="PTHR10989">
    <property type="entry name" value="ANDROGEN-INDUCED PROTEIN 1-RELATED"/>
    <property type="match status" value="1"/>
</dbReference>
<accession>A0A1B7NFM1</accession>
<dbReference type="Pfam" id="PF04750">
    <property type="entry name" value="Far-17a_AIG1"/>
    <property type="match status" value="1"/>
</dbReference>
<dbReference type="InParanoid" id="A0A1B7NFM1"/>
<dbReference type="PANTHER" id="PTHR10989:SF16">
    <property type="entry name" value="AT02829P-RELATED"/>
    <property type="match status" value="1"/>
</dbReference>
<sequence length="267" mass="29959">MPYAPSAFEQKPAAHRVRLQALRILAITRFGALFLHGVAVGVMAYDFLVIKMSPADQLIRARKGGYSLYMTLVGLGLAWFTMVISLGCDLLPSFTALCAAKRFCLMISLPFEIAISIVYWSLVLFVPSVILSRTTKPPLPPNAPGLLYIPFKLDLCLHITPIVTLLADFLLFEKKYTKKQVQIGAPLVVLTCGACYACWVEYCATYNEKFPYPILTENPPDIRIGICAFVPHRLGLLPSRKRSPLLEEACMKCVQHRDNRMVRHDRL</sequence>
<dbReference type="GO" id="GO:0012505">
    <property type="term" value="C:endomembrane system"/>
    <property type="evidence" value="ECO:0007669"/>
    <property type="project" value="UniProtKB-SubCell"/>
</dbReference>
<evidence type="ECO:0000256" key="4">
    <source>
        <dbReference type="ARBA" id="ARBA00023136"/>
    </source>
</evidence>
<organism evidence="6 7">
    <name type="scientific">Rhizopogon vinicolor AM-OR11-026</name>
    <dbReference type="NCBI Taxonomy" id="1314800"/>
    <lineage>
        <taxon>Eukaryota</taxon>
        <taxon>Fungi</taxon>
        <taxon>Dikarya</taxon>
        <taxon>Basidiomycota</taxon>
        <taxon>Agaricomycotina</taxon>
        <taxon>Agaricomycetes</taxon>
        <taxon>Agaricomycetidae</taxon>
        <taxon>Boletales</taxon>
        <taxon>Suillineae</taxon>
        <taxon>Rhizopogonaceae</taxon>
        <taxon>Rhizopogon</taxon>
    </lineage>
</organism>
<evidence type="ECO:0000256" key="2">
    <source>
        <dbReference type="ARBA" id="ARBA00022692"/>
    </source>
</evidence>
<dbReference type="FunCoup" id="A0A1B7NFM1">
    <property type="interactions" value="135"/>
</dbReference>
<feature type="transmembrane region" description="Helical" evidence="5">
    <location>
        <begin position="68"/>
        <end position="91"/>
    </location>
</feature>
<proteinExistence type="predicted"/>
<dbReference type="Proteomes" id="UP000092154">
    <property type="component" value="Unassembled WGS sequence"/>
</dbReference>
<feature type="transmembrane region" description="Helical" evidence="5">
    <location>
        <begin position="103"/>
        <end position="126"/>
    </location>
</feature>
<evidence type="ECO:0000256" key="1">
    <source>
        <dbReference type="ARBA" id="ARBA00004127"/>
    </source>
</evidence>
<evidence type="ECO:0000313" key="6">
    <source>
        <dbReference type="EMBL" id="OAX43564.1"/>
    </source>
</evidence>
<dbReference type="OrthoDB" id="1898221at2759"/>